<keyword evidence="10 11" id="KW-0275">Fatty acid biosynthesis</keyword>
<evidence type="ECO:0000256" key="9">
    <source>
        <dbReference type="ARBA" id="ARBA00023136"/>
    </source>
</evidence>
<keyword evidence="4 11" id="KW-0812">Transmembrane</keyword>
<proteinExistence type="inferred from homology"/>
<evidence type="ECO:0000256" key="2">
    <source>
        <dbReference type="ARBA" id="ARBA00009295"/>
    </source>
</evidence>
<evidence type="ECO:0000256" key="10">
    <source>
        <dbReference type="ARBA" id="ARBA00023160"/>
    </source>
</evidence>
<keyword evidence="5" id="KW-0276">Fatty acid metabolism</keyword>
<reference evidence="14" key="1">
    <citation type="submission" date="2025-08" db="UniProtKB">
        <authorList>
            <consortium name="RefSeq"/>
        </authorList>
    </citation>
    <scope>IDENTIFICATION</scope>
</reference>
<dbReference type="AlphaFoldDB" id="A0A6P3Y6F8"/>
<dbReference type="PRINTS" id="PR00075">
    <property type="entry name" value="FACDDSATRASE"/>
</dbReference>
<dbReference type="GO" id="GO:0006636">
    <property type="term" value="P:unsaturated fatty acid biosynthetic process"/>
    <property type="evidence" value="ECO:0007669"/>
    <property type="project" value="TreeGrafter"/>
</dbReference>
<evidence type="ECO:0000313" key="14">
    <source>
        <dbReference type="RefSeq" id="XP_014485908.1"/>
    </source>
</evidence>
<dbReference type="InterPro" id="IPR015876">
    <property type="entry name" value="Acyl-CoA_DS"/>
</dbReference>
<dbReference type="PANTHER" id="PTHR11351:SF31">
    <property type="entry name" value="DESATURASE 1, ISOFORM A-RELATED"/>
    <property type="match status" value="1"/>
</dbReference>
<comment type="subcellular location">
    <subcellularLocation>
        <location evidence="1">Membrane</location>
        <topology evidence="1">Multi-pass membrane protein</topology>
    </subcellularLocation>
</comment>
<accession>A0A6P3Y6F8</accession>
<evidence type="ECO:0000256" key="6">
    <source>
        <dbReference type="ARBA" id="ARBA00022989"/>
    </source>
</evidence>
<feature type="transmembrane region" description="Helical" evidence="12">
    <location>
        <begin position="68"/>
        <end position="90"/>
    </location>
</feature>
<comment type="domain">
    <text evidence="11">The histidine box domains are involved in binding the catalytic metal ions.</text>
</comment>
<feature type="transmembrane region" description="Helical" evidence="12">
    <location>
        <begin position="38"/>
        <end position="56"/>
    </location>
</feature>
<dbReference type="Proteomes" id="UP000515204">
    <property type="component" value="Unplaced"/>
</dbReference>
<dbReference type="KEGG" id="dqu:106750231"/>
<keyword evidence="6 12" id="KW-1133">Transmembrane helix</keyword>
<evidence type="ECO:0000256" key="7">
    <source>
        <dbReference type="ARBA" id="ARBA00023002"/>
    </source>
</evidence>
<comment type="cofactor">
    <cofactor evidence="11">
        <name>Fe(2+)</name>
        <dbReference type="ChEBI" id="CHEBI:29033"/>
    </cofactor>
</comment>
<dbReference type="GO" id="GO:0004768">
    <property type="term" value="F:stearoyl-CoA 9-desaturase activity"/>
    <property type="evidence" value="ECO:0007669"/>
    <property type="project" value="TreeGrafter"/>
</dbReference>
<keyword evidence="8" id="KW-0443">Lipid metabolism</keyword>
<dbReference type="OrthoDB" id="10260134at2759"/>
<keyword evidence="3 11" id="KW-0444">Lipid biosynthesis</keyword>
<protein>
    <submittedName>
        <fullName evidence="14">Acyl-CoA Delta(11) desaturase-like</fullName>
    </submittedName>
</protein>
<evidence type="ECO:0000256" key="4">
    <source>
        <dbReference type="ARBA" id="ARBA00022692"/>
    </source>
</evidence>
<dbReference type="RefSeq" id="XP_014485908.1">
    <property type="nucleotide sequence ID" value="XM_014630422.1"/>
</dbReference>
<dbReference type="PANTHER" id="PTHR11351">
    <property type="entry name" value="ACYL-COA DESATURASE"/>
    <property type="match status" value="1"/>
</dbReference>
<name>A0A6P3Y6F8_DINQU</name>
<feature type="non-terminal residue" evidence="14">
    <location>
        <position position="242"/>
    </location>
</feature>
<evidence type="ECO:0000256" key="11">
    <source>
        <dbReference type="RuleBase" id="RU000581"/>
    </source>
</evidence>
<feature type="transmembrane region" description="Helical" evidence="12">
    <location>
        <begin position="102"/>
        <end position="120"/>
    </location>
</feature>
<dbReference type="GO" id="GO:0005789">
    <property type="term" value="C:endoplasmic reticulum membrane"/>
    <property type="evidence" value="ECO:0007669"/>
    <property type="project" value="TreeGrafter"/>
</dbReference>
<keyword evidence="9 12" id="KW-0472">Membrane</keyword>
<evidence type="ECO:0000256" key="1">
    <source>
        <dbReference type="ARBA" id="ARBA00004141"/>
    </source>
</evidence>
<dbReference type="GeneID" id="106750231"/>
<gene>
    <name evidence="14" type="primary">LOC106750231</name>
</gene>
<evidence type="ECO:0000256" key="3">
    <source>
        <dbReference type="ARBA" id="ARBA00022516"/>
    </source>
</evidence>
<evidence type="ECO:0000256" key="8">
    <source>
        <dbReference type="ARBA" id="ARBA00023098"/>
    </source>
</evidence>
<comment type="similarity">
    <text evidence="2 11">Belongs to the fatty acid desaturase type 1 family.</text>
</comment>
<keyword evidence="7 11" id="KW-0560">Oxidoreductase</keyword>
<keyword evidence="13" id="KW-1185">Reference proteome</keyword>
<dbReference type="GO" id="GO:0005506">
    <property type="term" value="F:iron ion binding"/>
    <property type="evidence" value="ECO:0007669"/>
    <property type="project" value="TreeGrafter"/>
</dbReference>
<organism evidence="13 14">
    <name type="scientific">Dinoponera quadriceps</name>
    <name type="common">South American ant</name>
    <dbReference type="NCBI Taxonomy" id="609295"/>
    <lineage>
        <taxon>Eukaryota</taxon>
        <taxon>Metazoa</taxon>
        <taxon>Ecdysozoa</taxon>
        <taxon>Arthropoda</taxon>
        <taxon>Hexapoda</taxon>
        <taxon>Insecta</taxon>
        <taxon>Pterygota</taxon>
        <taxon>Neoptera</taxon>
        <taxon>Endopterygota</taxon>
        <taxon>Hymenoptera</taxon>
        <taxon>Apocrita</taxon>
        <taxon>Aculeata</taxon>
        <taxon>Formicoidea</taxon>
        <taxon>Formicidae</taxon>
        <taxon>Ponerinae</taxon>
        <taxon>Ponerini</taxon>
        <taxon>Dinoponera</taxon>
    </lineage>
</organism>
<evidence type="ECO:0000313" key="13">
    <source>
        <dbReference type="Proteomes" id="UP000515204"/>
    </source>
</evidence>
<evidence type="ECO:0000256" key="12">
    <source>
        <dbReference type="SAM" id="Phobius"/>
    </source>
</evidence>
<feature type="transmembrane region" description="Helical" evidence="12">
    <location>
        <begin position="183"/>
        <end position="204"/>
    </location>
</feature>
<dbReference type="CDD" id="cd03505">
    <property type="entry name" value="Delta9-FADS-like"/>
    <property type="match status" value="1"/>
</dbReference>
<sequence>MMLNICTIPENSEVLINNDLTKELQNQPTSTHKWKKNWNNIIVICIYHLFGLYGLYLMCFQAKYWTTLWVFVFGYISIIGVSAGAHRLWSHRSYKAKWPMKLILMILQTACYQLSIHWWARKHRMHHKYSDTDADPHNPKRGFFFAHIGWFLVEKHPEHIKKLSKVDITDLEQDPIVAFQKRWYMYLALIFAFILPSLIPYWCWGETLWCSWNANIFRCLFNMHLIFLINSSAHRWGTKTYT</sequence>
<evidence type="ECO:0000256" key="5">
    <source>
        <dbReference type="ARBA" id="ARBA00022832"/>
    </source>
</evidence>